<dbReference type="GO" id="GO:0046677">
    <property type="term" value="P:response to antibiotic"/>
    <property type="evidence" value="ECO:0007669"/>
    <property type="project" value="UniProtKB-KW"/>
</dbReference>
<dbReference type="STRING" id="947013.SAMN04488109_2201"/>
<evidence type="ECO:0000256" key="12">
    <source>
        <dbReference type="ARBA" id="ARBA00023251"/>
    </source>
</evidence>
<evidence type="ECO:0000313" key="16">
    <source>
        <dbReference type="Proteomes" id="UP000184212"/>
    </source>
</evidence>
<dbReference type="SMART" id="SM00849">
    <property type="entry name" value="Lactamase_B"/>
    <property type="match status" value="1"/>
</dbReference>
<dbReference type="RefSeq" id="WP_073133599.1">
    <property type="nucleotide sequence ID" value="NZ_FQWQ01000001.1"/>
</dbReference>
<keyword evidence="10" id="KW-0378">Hydrolase</keyword>
<comment type="subunit">
    <text evidence="5">Monomer.</text>
</comment>
<proteinExistence type="inferred from homology"/>
<evidence type="ECO:0000256" key="9">
    <source>
        <dbReference type="ARBA" id="ARBA00022764"/>
    </source>
</evidence>
<evidence type="ECO:0000256" key="1">
    <source>
        <dbReference type="ARBA" id="ARBA00001526"/>
    </source>
</evidence>
<protein>
    <recommendedName>
        <fullName evidence="6">beta-lactamase</fullName>
        <ecNumber evidence="6">3.5.2.6</ecNumber>
    </recommendedName>
</protein>
<dbReference type="GO" id="GO:0042597">
    <property type="term" value="C:periplasmic space"/>
    <property type="evidence" value="ECO:0007669"/>
    <property type="project" value="UniProtKB-SubCell"/>
</dbReference>
<evidence type="ECO:0000313" key="15">
    <source>
        <dbReference type="EMBL" id="SHG86512.1"/>
    </source>
</evidence>
<feature type="chain" id="PRO_5012070324" description="beta-lactamase" evidence="13">
    <location>
        <begin position="21"/>
        <end position="301"/>
    </location>
</feature>
<reference evidence="15 16" key="1">
    <citation type="submission" date="2016-11" db="EMBL/GenBank/DDBJ databases">
        <authorList>
            <person name="Jaros S."/>
            <person name="Januszkiewicz K."/>
            <person name="Wedrychowicz H."/>
        </authorList>
    </citation>
    <scope>NUCLEOTIDE SEQUENCE [LARGE SCALE GENOMIC DNA]</scope>
    <source>
        <strain evidence="15 16">DSM 24574</strain>
    </source>
</reference>
<evidence type="ECO:0000256" key="3">
    <source>
        <dbReference type="ARBA" id="ARBA00004418"/>
    </source>
</evidence>
<dbReference type="InterPro" id="IPR036866">
    <property type="entry name" value="RibonucZ/Hydroxyglut_hydro"/>
</dbReference>
<dbReference type="GO" id="GO:0008800">
    <property type="term" value="F:beta-lactamase activity"/>
    <property type="evidence" value="ECO:0007669"/>
    <property type="project" value="UniProtKB-EC"/>
</dbReference>
<evidence type="ECO:0000256" key="6">
    <source>
        <dbReference type="ARBA" id="ARBA00012865"/>
    </source>
</evidence>
<dbReference type="InterPro" id="IPR050855">
    <property type="entry name" value="NDM-1-like"/>
</dbReference>
<dbReference type="InterPro" id="IPR001018">
    <property type="entry name" value="Beta-lactamase_class-B_CS"/>
</dbReference>
<keyword evidence="12" id="KW-0046">Antibiotic resistance</keyword>
<evidence type="ECO:0000256" key="4">
    <source>
        <dbReference type="ARBA" id="ARBA00005250"/>
    </source>
</evidence>
<evidence type="ECO:0000256" key="8">
    <source>
        <dbReference type="ARBA" id="ARBA00022729"/>
    </source>
</evidence>
<dbReference type="Gene3D" id="3.60.15.10">
    <property type="entry name" value="Ribonuclease Z/Hydroxyacylglutathione hydrolase-like"/>
    <property type="match status" value="1"/>
</dbReference>
<dbReference type="GO" id="GO:0008270">
    <property type="term" value="F:zinc ion binding"/>
    <property type="evidence" value="ECO:0007669"/>
    <property type="project" value="InterPro"/>
</dbReference>
<name>A0A1M5NAM2_9BACT</name>
<accession>A0A1M5NAM2</accession>
<dbReference type="CDD" id="cd16282">
    <property type="entry name" value="metallo-hydrolase-like_MBL-fold"/>
    <property type="match status" value="1"/>
</dbReference>
<feature type="signal peptide" evidence="13">
    <location>
        <begin position="1"/>
        <end position="20"/>
    </location>
</feature>
<comment type="subcellular location">
    <subcellularLocation>
        <location evidence="3">Periplasm</location>
    </subcellularLocation>
</comment>
<gene>
    <name evidence="15" type="ORF">SAMN04488109_2201</name>
</gene>
<evidence type="ECO:0000256" key="11">
    <source>
        <dbReference type="ARBA" id="ARBA00022833"/>
    </source>
</evidence>
<evidence type="ECO:0000256" key="5">
    <source>
        <dbReference type="ARBA" id="ARBA00011245"/>
    </source>
</evidence>
<evidence type="ECO:0000256" key="2">
    <source>
        <dbReference type="ARBA" id="ARBA00001947"/>
    </source>
</evidence>
<keyword evidence="7" id="KW-0479">Metal-binding</keyword>
<dbReference type="PANTHER" id="PTHR42951:SF4">
    <property type="entry name" value="ACYL-COENZYME A THIOESTERASE MBLAC2"/>
    <property type="match status" value="1"/>
</dbReference>
<dbReference type="InterPro" id="IPR001279">
    <property type="entry name" value="Metallo-B-lactamas"/>
</dbReference>
<evidence type="ECO:0000259" key="14">
    <source>
        <dbReference type="SMART" id="SM00849"/>
    </source>
</evidence>
<keyword evidence="11" id="KW-0862">Zinc</keyword>
<dbReference type="EC" id="3.5.2.6" evidence="6"/>
<evidence type="ECO:0000256" key="7">
    <source>
        <dbReference type="ARBA" id="ARBA00022723"/>
    </source>
</evidence>
<dbReference type="SUPFAM" id="SSF56281">
    <property type="entry name" value="Metallo-hydrolase/oxidoreductase"/>
    <property type="match status" value="1"/>
</dbReference>
<dbReference type="EMBL" id="FQWQ01000001">
    <property type="protein sequence ID" value="SHG86512.1"/>
    <property type="molecule type" value="Genomic_DNA"/>
</dbReference>
<feature type="domain" description="Metallo-beta-lactamase" evidence="14">
    <location>
        <begin position="46"/>
        <end position="228"/>
    </location>
</feature>
<comment type="similarity">
    <text evidence="4">Belongs to the metallo-beta-lactamase superfamily. Class-B beta-lactamase family.</text>
</comment>
<comment type="cofactor">
    <cofactor evidence="2">
        <name>Zn(2+)</name>
        <dbReference type="ChEBI" id="CHEBI:29105"/>
    </cofactor>
</comment>
<keyword evidence="9" id="KW-0574">Periplasm</keyword>
<dbReference type="PROSITE" id="PS00743">
    <property type="entry name" value="BETA_LACTAMASE_B_1"/>
    <property type="match status" value="1"/>
</dbReference>
<dbReference type="OrthoDB" id="9769598at2"/>
<dbReference type="PANTHER" id="PTHR42951">
    <property type="entry name" value="METALLO-BETA-LACTAMASE DOMAIN-CONTAINING"/>
    <property type="match status" value="1"/>
</dbReference>
<evidence type="ECO:0000256" key="13">
    <source>
        <dbReference type="SAM" id="SignalP"/>
    </source>
</evidence>
<keyword evidence="8 13" id="KW-0732">Signal</keyword>
<dbReference type="Pfam" id="PF00753">
    <property type="entry name" value="Lactamase_B"/>
    <property type="match status" value="1"/>
</dbReference>
<organism evidence="15 16">
    <name type="scientific">Chryseolinea serpens</name>
    <dbReference type="NCBI Taxonomy" id="947013"/>
    <lineage>
        <taxon>Bacteria</taxon>
        <taxon>Pseudomonadati</taxon>
        <taxon>Bacteroidota</taxon>
        <taxon>Cytophagia</taxon>
        <taxon>Cytophagales</taxon>
        <taxon>Fulvivirgaceae</taxon>
        <taxon>Chryseolinea</taxon>
    </lineage>
</organism>
<comment type="catalytic activity">
    <reaction evidence="1">
        <text>a beta-lactam + H2O = a substituted beta-amino acid</text>
        <dbReference type="Rhea" id="RHEA:20401"/>
        <dbReference type="ChEBI" id="CHEBI:15377"/>
        <dbReference type="ChEBI" id="CHEBI:35627"/>
        <dbReference type="ChEBI" id="CHEBI:140347"/>
        <dbReference type="EC" id="3.5.2.6"/>
    </reaction>
</comment>
<evidence type="ECO:0000256" key="10">
    <source>
        <dbReference type="ARBA" id="ARBA00022801"/>
    </source>
</evidence>
<dbReference type="AlphaFoldDB" id="A0A1M5NAM2"/>
<sequence length="301" mass="33116">MKRSLLSFFFIMAALAVAVAQQPNYDTVRIRPVLVSNNLYFLKGSGGNIGVLIGNDGTLMIDDQFAPLSNKINGAIKTLSPGEIKFLINTHIHGDHTGGNDNFKKMGITILAQDQVRERMTKETVNRQNEKVPPRAKDALPDITFADKLNVHINDEDIELIHFDPGHTDGDVIVHFKKANVYHMGDMFVTYGYPFIDVSSGGSVNGMIAALDKILALMDDQAKVIPGHGELSTKADVKVFRDRLADIRDQVAAALKKGKKKEDLPNLGITDKYDAEWGKGFLKGKDFVMLVADNIAIAPKK</sequence>
<dbReference type="Proteomes" id="UP000184212">
    <property type="component" value="Unassembled WGS sequence"/>
</dbReference>
<dbReference type="GO" id="GO:0017001">
    <property type="term" value="P:antibiotic catabolic process"/>
    <property type="evidence" value="ECO:0007669"/>
    <property type="project" value="InterPro"/>
</dbReference>
<keyword evidence="16" id="KW-1185">Reference proteome</keyword>